<feature type="compositionally biased region" description="Low complexity" evidence="1">
    <location>
        <begin position="954"/>
        <end position="969"/>
    </location>
</feature>
<gene>
    <name evidence="2" type="ORF">NF27_JK00040</name>
</gene>
<feature type="compositionally biased region" description="Basic and acidic residues" evidence="1">
    <location>
        <begin position="975"/>
        <end position="989"/>
    </location>
</feature>
<name>A0A0C1QEZ9_9RICK</name>
<dbReference type="AlphaFoldDB" id="A0A0C1QEZ9"/>
<protein>
    <submittedName>
        <fullName evidence="2">Uncharacterized protein</fullName>
    </submittedName>
</protein>
<dbReference type="InterPro" id="IPR038765">
    <property type="entry name" value="Papain-like_cys_pep_sf"/>
</dbReference>
<feature type="region of interest" description="Disordered" evidence="1">
    <location>
        <begin position="936"/>
        <end position="989"/>
    </location>
</feature>
<evidence type="ECO:0000313" key="2">
    <source>
        <dbReference type="EMBL" id="KIE04109.1"/>
    </source>
</evidence>
<organism evidence="2 3">
    <name type="scientific">Candidatus Jidaibacter acanthamoebae</name>
    <dbReference type="NCBI Taxonomy" id="86105"/>
    <lineage>
        <taxon>Bacteria</taxon>
        <taxon>Pseudomonadati</taxon>
        <taxon>Pseudomonadota</taxon>
        <taxon>Alphaproteobacteria</taxon>
        <taxon>Rickettsiales</taxon>
        <taxon>Candidatus Midichloriaceae</taxon>
        <taxon>Candidatus Jidaibacter</taxon>
    </lineage>
</organism>
<keyword evidence="3" id="KW-1185">Reference proteome</keyword>
<evidence type="ECO:0000313" key="3">
    <source>
        <dbReference type="Proteomes" id="UP000031258"/>
    </source>
</evidence>
<feature type="region of interest" description="Disordered" evidence="1">
    <location>
        <begin position="371"/>
        <end position="397"/>
    </location>
</feature>
<comment type="caution">
    <text evidence="2">The sequence shown here is derived from an EMBL/GenBank/DDBJ whole genome shotgun (WGS) entry which is preliminary data.</text>
</comment>
<sequence length="989" mass="111715">MIKSTLFTRRGRCTVKSNELQRLEEYKAHLLRVLEETESSKLKEVIEEEIQTIAAKIVAQEVLEASKIKRLEMLYTSLQAIVNYTGKVKKSDDWATGHGINNALNQILGDWVHIIHPDQSSIYSPASSKQDNALEGAINYAKNIGGFYSDKDLIANGLIHQDGGDLKKPIIMIINTSTIEVSSETDTLTEGGTHWHSCVVLPKNYVTPFGVELNNNQEIVFYLDSLNTKPKLPKSLKHLLTQGTEYTFESEGKEHKHRILPVFSDAKIVDGNECNQQLEGYDCGWWAVYNALMVVFTGNVNYLKQFESPSREPAYALREILPKLEERQVILVESKEKEKEVEKISTDELAAIQHAIYSSIKDINSHKKRKREVSGENIAKENESPSEAYTIQKRSRQQDNKLQRRLDSLARLLQLNSECSAVCFDGEKILIASNEFFIGSKDSNFKKQLNNIMYYLSEVANGRIDQEVRNKIFKEICIKYIKQEAKKLPNKGFAKAIATLAEHVLSLPDPMELRNYSINQLSEIGGTNDSDFIIGAILGGASIAISRLATDLRKIEQELVSYISQNTAKAVSTDIVDAFKRSHHHMIMRSNGSIRLITGQPELSYLSVKPTGIKGEVEAVTIDKQEGTEFGYALLHYSNGYNSKMRGDKNNLHAELQILQALIDNDIKGEINIGVSKLCCPECSCAILAAREVWGGKATEGEGLEVTETIISEGEDKGINVNYTRLVALFRDHHSIFTSANWVKPYFLSMKKEKNLQASKIFNQLLTQLKIDIEAANKGEHYSMYPPDSSSSAPSDIEIEKESIIYIPRSELNEIYSQSALQTIMAKETKFPQVNKEGLVNVKDIIKNDLKNPEFNQMIKEFYNRIQEISDEKNLKRSFKDFLLQIYDSKLSESVNFFAEVDSRGEVQIKTGALEIFLHIVQEIFREEDVRLNRQTEEMRVDESPSLADDEKSSPFSSPYSAKSPSSSPHLTKLSQEREQNKDNSKGLQ</sequence>
<feature type="compositionally biased region" description="Basic and acidic residues" evidence="1">
    <location>
        <begin position="372"/>
        <end position="383"/>
    </location>
</feature>
<dbReference type="EMBL" id="JSWE01000228">
    <property type="protein sequence ID" value="KIE04109.1"/>
    <property type="molecule type" value="Genomic_DNA"/>
</dbReference>
<reference evidence="2 3" key="1">
    <citation type="submission" date="2014-11" db="EMBL/GenBank/DDBJ databases">
        <title>A Rickettsiales Symbiont of Amoebae With Ancient Features.</title>
        <authorList>
            <person name="Schulz F."/>
            <person name="Martijn J."/>
            <person name="Wascher F."/>
            <person name="Kostanjsek R."/>
            <person name="Ettema T.J."/>
            <person name="Horn M."/>
        </authorList>
    </citation>
    <scope>NUCLEOTIDE SEQUENCE [LARGE SCALE GENOMIC DNA]</scope>
    <source>
        <strain evidence="2 3">UWC36</strain>
    </source>
</reference>
<dbReference type="Gene3D" id="3.40.395.10">
    <property type="entry name" value="Adenoviral Proteinase, Chain A"/>
    <property type="match status" value="1"/>
</dbReference>
<evidence type="ECO:0000256" key="1">
    <source>
        <dbReference type="SAM" id="MobiDB-lite"/>
    </source>
</evidence>
<proteinExistence type="predicted"/>
<dbReference type="SUPFAM" id="SSF54001">
    <property type="entry name" value="Cysteine proteinases"/>
    <property type="match status" value="1"/>
</dbReference>
<feature type="compositionally biased region" description="Basic and acidic residues" evidence="1">
    <location>
        <begin position="936"/>
        <end position="953"/>
    </location>
</feature>
<dbReference type="Proteomes" id="UP000031258">
    <property type="component" value="Unassembled WGS sequence"/>
</dbReference>
<accession>A0A0C1QEZ9</accession>